<dbReference type="InterPro" id="IPR038753">
    <property type="entry name" value="NFKBIL1"/>
</dbReference>
<dbReference type="PANTHER" id="PTHR15263:SF1">
    <property type="entry name" value="NF-KAPPA-B INHIBITOR-LIKE PROTEIN 1"/>
    <property type="match status" value="1"/>
</dbReference>
<organism evidence="7 8">
    <name type="scientific">Ambispora gerdemannii</name>
    <dbReference type="NCBI Taxonomy" id="144530"/>
    <lineage>
        <taxon>Eukaryota</taxon>
        <taxon>Fungi</taxon>
        <taxon>Fungi incertae sedis</taxon>
        <taxon>Mucoromycota</taxon>
        <taxon>Glomeromycotina</taxon>
        <taxon>Glomeromycetes</taxon>
        <taxon>Archaeosporales</taxon>
        <taxon>Ambisporaceae</taxon>
        <taxon>Ambispora</taxon>
    </lineage>
</organism>
<evidence type="ECO:0000256" key="5">
    <source>
        <dbReference type="ARBA" id="ARBA00023242"/>
    </source>
</evidence>
<dbReference type="PANTHER" id="PTHR15263">
    <property type="entry name" value="I-KAPPA-B-LIKE PROTEIN IKBL"/>
    <property type="match status" value="1"/>
</dbReference>
<keyword evidence="2" id="KW-0597">Phosphoprotein</keyword>
<evidence type="ECO:0000313" key="7">
    <source>
        <dbReference type="EMBL" id="CAG8540516.1"/>
    </source>
</evidence>
<comment type="subcellular location">
    <subcellularLocation>
        <location evidence="1">Nucleus</location>
    </subcellularLocation>
</comment>
<protein>
    <submittedName>
        <fullName evidence="7">13244_t:CDS:1</fullName>
    </submittedName>
</protein>
<name>A0A9N9FL19_9GLOM</name>
<gene>
    <name evidence="7" type="ORF">AGERDE_LOCUS6159</name>
</gene>
<evidence type="ECO:0000256" key="6">
    <source>
        <dbReference type="SAM" id="MobiDB-lite"/>
    </source>
</evidence>
<dbReference type="Proteomes" id="UP000789831">
    <property type="component" value="Unassembled WGS sequence"/>
</dbReference>
<feature type="region of interest" description="Disordered" evidence="6">
    <location>
        <begin position="1"/>
        <end position="43"/>
    </location>
</feature>
<keyword evidence="3" id="KW-0677">Repeat</keyword>
<evidence type="ECO:0000256" key="4">
    <source>
        <dbReference type="ARBA" id="ARBA00023043"/>
    </source>
</evidence>
<evidence type="ECO:0000256" key="3">
    <source>
        <dbReference type="ARBA" id="ARBA00022737"/>
    </source>
</evidence>
<keyword evidence="4" id="KW-0040">ANK repeat</keyword>
<proteinExistence type="predicted"/>
<evidence type="ECO:0000256" key="2">
    <source>
        <dbReference type="ARBA" id="ARBA00022553"/>
    </source>
</evidence>
<reference evidence="7" key="1">
    <citation type="submission" date="2021-06" db="EMBL/GenBank/DDBJ databases">
        <authorList>
            <person name="Kallberg Y."/>
            <person name="Tangrot J."/>
            <person name="Rosling A."/>
        </authorList>
    </citation>
    <scope>NUCLEOTIDE SEQUENCE</scope>
    <source>
        <strain evidence="7">MT106</strain>
    </source>
</reference>
<dbReference type="EMBL" id="CAJVPL010000920">
    <property type="protein sequence ID" value="CAG8540516.1"/>
    <property type="molecule type" value="Genomic_DNA"/>
</dbReference>
<sequence length="266" mass="32800">MSSKSSHRDERRKKEQRRKKEKSSSRTHSHQNNKKGRGLASDLNNIEDEYSVEKEEWFNLLFEEMAYDEGDQFWSGHFFEQWETGESYINDHDGLHQMTEDEYAAYMRQGMYERQNAQEIKEERDRQEARQRKEKKRERERARILAGEEERELKRREKVERRYREKIKKKRELYFSMWKSFDVDAYSTIKEEIIGFLFDNDDANINELDRRRILRQEQIKFHPDRWHRWIAKMQPEQEKNKILDRVNRISQILNALWDEVAEKEKS</sequence>
<feature type="compositionally biased region" description="Basic and acidic residues" evidence="6">
    <location>
        <begin position="1"/>
        <end position="13"/>
    </location>
</feature>
<dbReference type="AlphaFoldDB" id="A0A9N9FL19"/>
<evidence type="ECO:0000313" key="8">
    <source>
        <dbReference type="Proteomes" id="UP000789831"/>
    </source>
</evidence>
<dbReference type="GO" id="GO:0043124">
    <property type="term" value="P:negative regulation of canonical NF-kappaB signal transduction"/>
    <property type="evidence" value="ECO:0007669"/>
    <property type="project" value="InterPro"/>
</dbReference>
<keyword evidence="5" id="KW-0539">Nucleus</keyword>
<evidence type="ECO:0000256" key="1">
    <source>
        <dbReference type="ARBA" id="ARBA00004123"/>
    </source>
</evidence>
<dbReference type="OrthoDB" id="412109at2759"/>
<feature type="compositionally biased region" description="Basic and acidic residues" evidence="6">
    <location>
        <begin position="119"/>
        <end position="141"/>
    </location>
</feature>
<comment type="caution">
    <text evidence="7">The sequence shown here is derived from an EMBL/GenBank/DDBJ whole genome shotgun (WGS) entry which is preliminary data.</text>
</comment>
<dbReference type="GO" id="GO:0005634">
    <property type="term" value="C:nucleus"/>
    <property type="evidence" value="ECO:0007669"/>
    <property type="project" value="UniProtKB-SubCell"/>
</dbReference>
<keyword evidence="8" id="KW-1185">Reference proteome</keyword>
<feature type="region of interest" description="Disordered" evidence="6">
    <location>
        <begin position="117"/>
        <end position="141"/>
    </location>
</feature>
<accession>A0A9N9FL19</accession>
<feature type="compositionally biased region" description="Basic residues" evidence="6">
    <location>
        <begin position="14"/>
        <end position="37"/>
    </location>
</feature>